<organism evidence="7 8">
    <name type="scientific">Tortispora caseinolytica NRRL Y-17796</name>
    <dbReference type="NCBI Taxonomy" id="767744"/>
    <lineage>
        <taxon>Eukaryota</taxon>
        <taxon>Fungi</taxon>
        <taxon>Dikarya</taxon>
        <taxon>Ascomycota</taxon>
        <taxon>Saccharomycotina</taxon>
        <taxon>Trigonopsidomycetes</taxon>
        <taxon>Trigonopsidales</taxon>
        <taxon>Trigonopsidaceae</taxon>
        <taxon>Tortispora</taxon>
    </lineage>
</organism>
<evidence type="ECO:0000256" key="2">
    <source>
        <dbReference type="ARBA" id="ARBA00007558"/>
    </source>
</evidence>
<evidence type="ECO:0000313" key="7">
    <source>
        <dbReference type="EMBL" id="ODV90472.1"/>
    </source>
</evidence>
<reference evidence="8" key="1">
    <citation type="submission" date="2016-02" db="EMBL/GenBank/DDBJ databases">
        <title>Comparative genomics of biotechnologically important yeasts.</title>
        <authorList>
            <consortium name="DOE Joint Genome Institute"/>
            <person name="Riley R."/>
            <person name="Haridas S."/>
            <person name="Wolfe K.H."/>
            <person name="Lopes M.R."/>
            <person name="Hittinger C.T."/>
            <person name="Goker M."/>
            <person name="Salamov A."/>
            <person name="Wisecaver J."/>
            <person name="Long T.M."/>
            <person name="Aerts A.L."/>
            <person name="Barry K."/>
            <person name="Choi C."/>
            <person name="Clum A."/>
            <person name="Coughlan A.Y."/>
            <person name="Deshpande S."/>
            <person name="Douglass A.P."/>
            <person name="Hanson S.J."/>
            <person name="Klenk H.-P."/>
            <person name="Labutti K."/>
            <person name="Lapidus A."/>
            <person name="Lindquist E."/>
            <person name="Lipzen A."/>
            <person name="Meier-Kolthoff J.P."/>
            <person name="Ohm R.A."/>
            <person name="Otillar R.P."/>
            <person name="Pangilinan J."/>
            <person name="Peng Y."/>
            <person name="Rokas A."/>
            <person name="Rosa C.A."/>
            <person name="Scheuner C."/>
            <person name="Sibirny A.A."/>
            <person name="Slot J.C."/>
            <person name="Stielow J.B."/>
            <person name="Sun H."/>
            <person name="Kurtzman C.P."/>
            <person name="Blackwell M."/>
            <person name="Jeffries T.W."/>
            <person name="Grigoriev I.V."/>
        </authorList>
    </citation>
    <scope>NUCLEOTIDE SEQUENCE [LARGE SCALE GENOMIC DNA]</scope>
    <source>
        <strain evidence="8">NRRL Y-17796</strain>
    </source>
</reference>
<comment type="similarity">
    <text evidence="2">Belongs to the RUS1 family.</text>
</comment>
<evidence type="ECO:0000256" key="5">
    <source>
        <dbReference type="ARBA" id="ARBA00023136"/>
    </source>
</evidence>
<evidence type="ECO:0000256" key="1">
    <source>
        <dbReference type="ARBA" id="ARBA00004370"/>
    </source>
</evidence>
<dbReference type="InterPro" id="IPR054549">
    <property type="entry name" value="UVB_sens_RUS_dom"/>
</dbReference>
<keyword evidence="3" id="KW-0812">Transmembrane</keyword>
<evidence type="ECO:0000313" key="8">
    <source>
        <dbReference type="Proteomes" id="UP000095023"/>
    </source>
</evidence>
<protein>
    <recommendedName>
        <fullName evidence="6">Protein root UVB sensitive/RUS domain-containing protein</fullName>
    </recommendedName>
</protein>
<dbReference type="EMBL" id="KV453842">
    <property type="protein sequence ID" value="ODV90472.1"/>
    <property type="molecule type" value="Genomic_DNA"/>
</dbReference>
<dbReference type="GO" id="GO:0016020">
    <property type="term" value="C:membrane"/>
    <property type="evidence" value="ECO:0007669"/>
    <property type="project" value="UniProtKB-SubCell"/>
</dbReference>
<keyword evidence="4" id="KW-1133">Transmembrane helix</keyword>
<comment type="subcellular location">
    <subcellularLocation>
        <location evidence="1">Membrane</location>
    </subcellularLocation>
</comment>
<dbReference type="InterPro" id="IPR006968">
    <property type="entry name" value="RUS_fam"/>
</dbReference>
<evidence type="ECO:0000259" key="6">
    <source>
        <dbReference type="Pfam" id="PF04884"/>
    </source>
</evidence>
<dbReference type="OrthoDB" id="364779at2759"/>
<gene>
    <name evidence="7" type="ORF">CANCADRAFT_44126</name>
</gene>
<dbReference type="PANTHER" id="PTHR12770">
    <property type="entry name" value="RUS1 FAMILY PROTEIN C16ORF58"/>
    <property type="match status" value="1"/>
</dbReference>
<dbReference type="Pfam" id="PF04884">
    <property type="entry name" value="UVB_sens_prot"/>
    <property type="match status" value="1"/>
</dbReference>
<name>A0A1E4TFB9_9ASCO</name>
<dbReference type="PANTHER" id="PTHR12770:SF31">
    <property type="entry name" value="RUS FAMILY MEMBER 1"/>
    <property type="match status" value="1"/>
</dbReference>
<keyword evidence="5" id="KW-0472">Membrane</keyword>
<accession>A0A1E4TFB9</accession>
<keyword evidence="8" id="KW-1185">Reference proteome</keyword>
<sequence>MGTEKDTVVLEYDSNGVLLGSYSRGPAGSRNRSQVEEPTTTLSQRALRRAIDVFLPSGYPHSVTSDYTDYQIYDSFQAFASTIANLLANRAVLAAVGVGDADATSTSALFMKIIQDAVGRCATILFAWKYGAALEPECKMYRFAADLANDTAIIFDTASPWFPQSVRVWILCVSGLFRSVCGVMGVSSRAALTLHFTDSSKGSISDVNAKDSSQETVITLLGMLAGSLVVSNIQSNQATWICMIVLLVFHLYTNYRAVKAVVMTSFNRQRTTLAVEALADQTAQHFLRSNLDPTAVIDAVRAVSEDLQGLIPSPSYVSKRELVLARGSAISRDGRPIATAKFTSIKDVLDILPPEVTLKDLMAQQKHWGYLIWCSFDTEMDIRIALFANDEQGSSADSLRDFRAWTHACLLARIAHTAQPNLITLTGDFVWQLGDRLREALLSNGWVIDRTFLDAHNAPRIQISHSD</sequence>
<evidence type="ECO:0000256" key="3">
    <source>
        <dbReference type="ARBA" id="ARBA00022692"/>
    </source>
</evidence>
<dbReference type="AlphaFoldDB" id="A0A1E4TFB9"/>
<dbReference type="Proteomes" id="UP000095023">
    <property type="component" value="Unassembled WGS sequence"/>
</dbReference>
<proteinExistence type="inferred from homology"/>
<feature type="domain" description="Protein root UVB sensitive/RUS" evidence="6">
    <location>
        <begin position="43"/>
        <end position="279"/>
    </location>
</feature>
<evidence type="ECO:0000256" key="4">
    <source>
        <dbReference type="ARBA" id="ARBA00022989"/>
    </source>
</evidence>